<protein>
    <submittedName>
        <fullName evidence="1">Uncharacterized protein</fullName>
    </submittedName>
</protein>
<dbReference type="Proteomes" id="UP000232221">
    <property type="component" value="Chromosome"/>
</dbReference>
<name>A0A2K8P3C2_9MOLU</name>
<sequence>MKLTNIKLISTDLDGTILEILNEINKMSRKILNYKSTQEFYETFG</sequence>
<evidence type="ECO:0000313" key="1">
    <source>
        <dbReference type="EMBL" id="ATZ20958.1"/>
    </source>
</evidence>
<keyword evidence="2" id="KW-1185">Reference proteome</keyword>
<dbReference type="KEGG" id="mcol:MCOLE_v1c04460"/>
<reference evidence="1 2" key="1">
    <citation type="submission" date="2017-11" db="EMBL/GenBank/DDBJ databases">
        <title>Genome sequence of Mesoplasma coleopterae BARC 779 (ATCC 49583).</title>
        <authorList>
            <person name="Lo W.-S."/>
            <person name="Kuo C.-H."/>
        </authorList>
    </citation>
    <scope>NUCLEOTIDE SEQUENCE [LARGE SCALE GENOMIC DNA]</scope>
    <source>
        <strain evidence="1 2">BARC 779</strain>
    </source>
</reference>
<dbReference type="EMBL" id="CP024968">
    <property type="protein sequence ID" value="ATZ20958.1"/>
    <property type="molecule type" value="Genomic_DNA"/>
</dbReference>
<accession>A0A2K8P3C2</accession>
<proteinExistence type="predicted"/>
<dbReference type="RefSeq" id="WP_157844804.1">
    <property type="nucleotide sequence ID" value="NZ_CP024968.1"/>
</dbReference>
<organism evidence="1 2">
    <name type="scientific">Mesoplasma coleopterae</name>
    <dbReference type="NCBI Taxonomy" id="324078"/>
    <lineage>
        <taxon>Bacteria</taxon>
        <taxon>Bacillati</taxon>
        <taxon>Mycoplasmatota</taxon>
        <taxon>Mollicutes</taxon>
        <taxon>Entomoplasmatales</taxon>
        <taxon>Entomoplasmataceae</taxon>
        <taxon>Mesoplasma</taxon>
    </lineage>
</organism>
<dbReference type="OrthoDB" id="388395at2"/>
<gene>
    <name evidence="1" type="ORF">MCOLE_v1c04460</name>
</gene>
<dbReference type="AlphaFoldDB" id="A0A2K8P3C2"/>
<evidence type="ECO:0000313" key="2">
    <source>
        <dbReference type="Proteomes" id="UP000232221"/>
    </source>
</evidence>